<gene>
    <name evidence="4" type="ORF">N787_01065</name>
</gene>
<dbReference type="STRING" id="1384056.N787_01065"/>
<dbReference type="OrthoDB" id="9804759at2"/>
<sequence>MTSIHRHALVRHSALRMYTLVNDVASYPKRFAWCEGSEVIESSDEHMLARLDLTVAGLRTSFTTRNTLEPPTRIELQLVEGPFRKFTGLWQFHSLAEDACKVSLTLDFDVAGAVLGTALALGFQGLADKMVDDFCREADRA</sequence>
<dbReference type="GO" id="GO:0048039">
    <property type="term" value="F:ubiquinone binding"/>
    <property type="evidence" value="ECO:0007669"/>
    <property type="project" value="InterPro"/>
</dbReference>
<evidence type="ECO:0000313" key="5">
    <source>
        <dbReference type="Proteomes" id="UP000029393"/>
    </source>
</evidence>
<organism evidence="4 5">
    <name type="scientific">Arenimonas metalli CF5-1</name>
    <dbReference type="NCBI Taxonomy" id="1384056"/>
    <lineage>
        <taxon>Bacteria</taxon>
        <taxon>Pseudomonadati</taxon>
        <taxon>Pseudomonadota</taxon>
        <taxon>Gammaproteobacteria</taxon>
        <taxon>Lysobacterales</taxon>
        <taxon>Lysobacteraceae</taxon>
        <taxon>Arenimonas</taxon>
    </lineage>
</organism>
<comment type="similarity">
    <text evidence="1">Belongs to the ribosome association toxin RatA family.</text>
</comment>
<keyword evidence="5" id="KW-1185">Reference proteome</keyword>
<keyword evidence="2" id="KW-1277">Toxin-antitoxin system</keyword>
<dbReference type="Proteomes" id="UP000029393">
    <property type="component" value="Unassembled WGS sequence"/>
</dbReference>
<dbReference type="EMBL" id="AVCK01000012">
    <property type="protein sequence ID" value="KFN46916.1"/>
    <property type="molecule type" value="Genomic_DNA"/>
</dbReference>
<dbReference type="PATRIC" id="fig|1384056.3.peg.843"/>
<evidence type="ECO:0000256" key="1">
    <source>
        <dbReference type="ARBA" id="ARBA00008918"/>
    </source>
</evidence>
<feature type="domain" description="Coenzyme Q-binding protein COQ10 START" evidence="3">
    <location>
        <begin position="11"/>
        <end position="135"/>
    </location>
</feature>
<dbReference type="GO" id="GO:0045333">
    <property type="term" value="P:cellular respiration"/>
    <property type="evidence" value="ECO:0007669"/>
    <property type="project" value="InterPro"/>
</dbReference>
<proteinExistence type="inferred from homology"/>
<dbReference type="eggNOG" id="COG2867">
    <property type="taxonomic scope" value="Bacteria"/>
</dbReference>
<dbReference type="PANTHER" id="PTHR12901:SF10">
    <property type="entry name" value="COENZYME Q-BINDING PROTEIN COQ10, MITOCHONDRIAL"/>
    <property type="match status" value="1"/>
</dbReference>
<dbReference type="RefSeq" id="WP_034211000.1">
    <property type="nucleotide sequence ID" value="NZ_AVCK01000012.1"/>
</dbReference>
<dbReference type="Gene3D" id="3.30.530.20">
    <property type="match status" value="1"/>
</dbReference>
<accession>A0A091B5C2</accession>
<name>A0A091B5C2_9GAMM</name>
<dbReference type="InterPro" id="IPR023393">
    <property type="entry name" value="START-like_dom_sf"/>
</dbReference>
<reference evidence="4 5" key="1">
    <citation type="submission" date="2013-09" db="EMBL/GenBank/DDBJ databases">
        <title>Genome sequencing of Arenimonas metalli.</title>
        <authorList>
            <person name="Chen F."/>
            <person name="Wang G."/>
        </authorList>
    </citation>
    <scope>NUCLEOTIDE SEQUENCE [LARGE SCALE GENOMIC DNA]</scope>
    <source>
        <strain evidence="4 5">CF5-1</strain>
    </source>
</reference>
<dbReference type="Pfam" id="PF03364">
    <property type="entry name" value="Polyketide_cyc"/>
    <property type="match status" value="1"/>
</dbReference>
<dbReference type="InterPro" id="IPR005031">
    <property type="entry name" value="COQ10_START"/>
</dbReference>
<dbReference type="AlphaFoldDB" id="A0A091B5C2"/>
<evidence type="ECO:0000256" key="2">
    <source>
        <dbReference type="ARBA" id="ARBA00022649"/>
    </source>
</evidence>
<comment type="caution">
    <text evidence="4">The sequence shown here is derived from an EMBL/GenBank/DDBJ whole genome shotgun (WGS) entry which is preliminary data.</text>
</comment>
<protein>
    <recommendedName>
        <fullName evidence="3">Coenzyme Q-binding protein COQ10 START domain-containing protein</fullName>
    </recommendedName>
</protein>
<evidence type="ECO:0000313" key="4">
    <source>
        <dbReference type="EMBL" id="KFN46916.1"/>
    </source>
</evidence>
<dbReference type="InterPro" id="IPR044996">
    <property type="entry name" value="COQ10-like"/>
</dbReference>
<evidence type="ECO:0000259" key="3">
    <source>
        <dbReference type="Pfam" id="PF03364"/>
    </source>
</evidence>
<dbReference type="PANTHER" id="PTHR12901">
    <property type="entry name" value="SPERM PROTEIN HOMOLOG"/>
    <property type="match status" value="1"/>
</dbReference>
<dbReference type="SUPFAM" id="SSF55961">
    <property type="entry name" value="Bet v1-like"/>
    <property type="match status" value="1"/>
</dbReference>
<dbReference type="CDD" id="cd07813">
    <property type="entry name" value="COQ10p_like"/>
    <property type="match status" value="1"/>
</dbReference>